<protein>
    <submittedName>
        <fullName evidence="5">PREDICTED: bifunctional nuclease</fullName>
    </submittedName>
</protein>
<comment type="similarity">
    <text evidence="1">Belongs to the bifunctional nuclease family.</text>
</comment>
<gene>
    <name evidence="5" type="ORF">ALMOND_2B031844</name>
</gene>
<dbReference type="OMA" id="CKTIVHC"/>
<evidence type="ECO:0000313" key="5">
    <source>
        <dbReference type="EMBL" id="VVA22920.1"/>
    </source>
</evidence>
<dbReference type="SUPFAM" id="SSF103256">
    <property type="entry name" value="Hypothetical protein TM0160"/>
    <property type="match status" value="1"/>
</dbReference>
<dbReference type="InterPro" id="IPR036104">
    <property type="entry name" value="BFN_sf"/>
</dbReference>
<keyword evidence="2" id="KW-0540">Nuclease</keyword>
<evidence type="ECO:0000256" key="3">
    <source>
        <dbReference type="ARBA" id="ARBA00025428"/>
    </source>
</evidence>
<dbReference type="GO" id="GO:0005634">
    <property type="term" value="C:nucleus"/>
    <property type="evidence" value="ECO:0007669"/>
    <property type="project" value="TreeGrafter"/>
</dbReference>
<reference evidence="6" key="1">
    <citation type="journal article" date="2020" name="Plant J.">
        <title>Transposons played a major role in the diversification between the closely related almond and peach genomes: results from the almond genome sequence.</title>
        <authorList>
            <person name="Alioto T."/>
            <person name="Alexiou K.G."/>
            <person name="Bardil A."/>
            <person name="Barteri F."/>
            <person name="Castanera R."/>
            <person name="Cruz F."/>
            <person name="Dhingra A."/>
            <person name="Duval H."/>
            <person name="Fernandez I Marti A."/>
            <person name="Frias L."/>
            <person name="Galan B."/>
            <person name="Garcia J.L."/>
            <person name="Howad W."/>
            <person name="Gomez-Garrido J."/>
            <person name="Gut M."/>
            <person name="Julca I."/>
            <person name="Morata J."/>
            <person name="Puigdomenech P."/>
            <person name="Ribeca P."/>
            <person name="Rubio Cabetas M.J."/>
            <person name="Vlasova A."/>
            <person name="Wirthensohn M."/>
            <person name="Garcia-Mas J."/>
            <person name="Gabaldon T."/>
            <person name="Casacuberta J.M."/>
            <person name="Arus P."/>
        </authorList>
    </citation>
    <scope>NUCLEOTIDE SEQUENCE [LARGE SCALE GENOMIC DNA]</scope>
    <source>
        <strain evidence="6">cv. Texas</strain>
    </source>
</reference>
<sequence>MLSPKHFKHFKVIFLFVQYNYTREKSLIFFPISRSLICDTPCRKLIYRNRIRESVKIYAASTSDRRSLFLKDFGEGTMVSLQGPVICPTVRAKQSGYDTVPVVGPLVKARLLRSELCRFRGVSGCITKAGFVSRPQNARKCTRVHCTFSSSSNGNGSMAENFNENDEDYVNSSVLEAVEVKSGIDGFMIKMRDGRHMRCVHNNPQGGHLPDYAPHPAIVLKMEDGTGLLLPIIVLEMPSVLLMAAVRNVPIARPTMYQVVREMIDKMGYEVRLVRVTKRVHEAYFAQLYLRKAGSETECVSFDLRPSDAINIAVRCKVPIQVNKYLAYSDGMRVIESGKLSSHGPASDGLLFTELDRPSGQPCVETKEFNLLRNAIEMLLSGGTNSSNFVLEGIWRNGFCS</sequence>
<accession>A0A5E4F6D5</accession>
<dbReference type="Gene3D" id="3.10.690.10">
    <property type="entry name" value="Bifunctional nuclease domain"/>
    <property type="match status" value="1"/>
</dbReference>
<feature type="domain" description="BFN" evidence="4">
    <location>
        <begin position="199"/>
        <end position="334"/>
    </location>
</feature>
<organism evidence="5 6">
    <name type="scientific">Prunus dulcis</name>
    <name type="common">Almond</name>
    <name type="synonym">Amygdalus dulcis</name>
    <dbReference type="NCBI Taxonomy" id="3755"/>
    <lineage>
        <taxon>Eukaryota</taxon>
        <taxon>Viridiplantae</taxon>
        <taxon>Streptophyta</taxon>
        <taxon>Embryophyta</taxon>
        <taxon>Tracheophyta</taxon>
        <taxon>Spermatophyta</taxon>
        <taxon>Magnoliopsida</taxon>
        <taxon>eudicotyledons</taxon>
        <taxon>Gunneridae</taxon>
        <taxon>Pentapetalae</taxon>
        <taxon>rosids</taxon>
        <taxon>fabids</taxon>
        <taxon>Rosales</taxon>
        <taxon>Rosaceae</taxon>
        <taxon>Amygdaloideae</taxon>
        <taxon>Amygdaleae</taxon>
        <taxon>Prunus</taxon>
    </lineage>
</organism>
<proteinExistence type="inferred from homology"/>
<dbReference type="PANTHER" id="PTHR15160">
    <property type="entry name" value="VON HIPPEL-LINDAU PROTEIN"/>
    <property type="match status" value="1"/>
</dbReference>
<dbReference type="PANTHER" id="PTHR15160:SF3">
    <property type="entry name" value="BIFUNCTIONAL NUCLEASE 1"/>
    <property type="match status" value="1"/>
</dbReference>
<evidence type="ECO:0000256" key="1">
    <source>
        <dbReference type="ARBA" id="ARBA00009095"/>
    </source>
</evidence>
<dbReference type="Gramene" id="VVA22920">
    <property type="protein sequence ID" value="VVA22920"/>
    <property type="gene ID" value="Prudul26B031844"/>
</dbReference>
<dbReference type="AlphaFoldDB" id="A0A5E4F6D5"/>
<dbReference type="Proteomes" id="UP000327085">
    <property type="component" value="Chromosome 1"/>
</dbReference>
<dbReference type="GO" id="GO:0004518">
    <property type="term" value="F:nuclease activity"/>
    <property type="evidence" value="ECO:0007669"/>
    <property type="project" value="UniProtKB-UniRule"/>
</dbReference>
<dbReference type="InterPro" id="IPR003729">
    <property type="entry name" value="Bi_nuclease_dom"/>
</dbReference>
<dbReference type="EMBL" id="CABIKO010000066">
    <property type="protein sequence ID" value="VVA22920.1"/>
    <property type="molecule type" value="Genomic_DNA"/>
</dbReference>
<keyword evidence="2" id="KW-0378">Hydrolase</keyword>
<dbReference type="GO" id="GO:0030891">
    <property type="term" value="C:VCB complex"/>
    <property type="evidence" value="ECO:0007669"/>
    <property type="project" value="TreeGrafter"/>
</dbReference>
<dbReference type="Pfam" id="PF02577">
    <property type="entry name" value="BFN_dom"/>
    <property type="match status" value="1"/>
</dbReference>
<dbReference type="PROSITE" id="PS51658">
    <property type="entry name" value="BFN"/>
    <property type="match status" value="1"/>
</dbReference>
<name>A0A5E4F6D5_PRUDU</name>
<dbReference type="FunCoup" id="A0A5E4F6D5">
    <property type="interactions" value="314"/>
</dbReference>
<evidence type="ECO:0000256" key="2">
    <source>
        <dbReference type="ARBA" id="ARBA00022722"/>
    </source>
</evidence>
<evidence type="ECO:0000259" key="4">
    <source>
        <dbReference type="PROSITE" id="PS51658"/>
    </source>
</evidence>
<dbReference type="GO" id="GO:0016567">
    <property type="term" value="P:protein ubiquitination"/>
    <property type="evidence" value="ECO:0007669"/>
    <property type="project" value="TreeGrafter"/>
</dbReference>
<evidence type="ECO:0000313" key="6">
    <source>
        <dbReference type="Proteomes" id="UP000327085"/>
    </source>
</evidence>
<dbReference type="InParanoid" id="A0A5E4F6D5"/>
<comment type="function">
    <text evidence="3">Bifunctional nuclease with both RNase and DNase activities. Involved in basal defense response. Participates in abscisic acid-derived callose deposition following infection by a necrotrophic pathogen.</text>
</comment>